<feature type="coiled-coil region" evidence="1">
    <location>
        <begin position="32"/>
        <end position="63"/>
    </location>
</feature>
<dbReference type="AlphaFoldDB" id="A0A9Q3UBA6"/>
<evidence type="ECO:0000256" key="1">
    <source>
        <dbReference type="SAM" id="Coils"/>
    </source>
</evidence>
<dbReference type="Proteomes" id="UP000726777">
    <property type="component" value="Unassembled WGS sequence"/>
</dbReference>
<accession>A0A9Q3UBA6</accession>
<name>A0A9Q3UBA6_VIBPH</name>
<reference evidence="2" key="1">
    <citation type="submission" date="2020-09" db="EMBL/GenBank/DDBJ databases">
        <title>Genome sequence of Vibrio parahaemolyticus isolates.</title>
        <authorList>
            <person name="Hammerl J.A."/>
            <person name="Strauch E."/>
        </authorList>
    </citation>
    <scope>NUCLEOTIDE SEQUENCE</scope>
    <source>
        <strain evidence="2">17-VB00146</strain>
    </source>
</reference>
<sequence length="257" mass="29580">MKSKKSINLYYMVIILGLAFVLGCNIGDLKAILKLEDDNSQKLKKIEMALREEEEKVAHVNESINAINSGQYDCQAHLNVKYLVTVGSGRAQRDVEVMLLEMLAINKERLSGGLESCKAQVSEQIAMMCEDGRKHNFSSSQDREVGRFSLSYDKYRTLYDFYCYEAKLELSRTYPRPEIQFPSKATKFLSDRTTAIPFDKIEEVKKEQSNKIWLGTTFELPSLTVTTKEREYTWAYGKVEERDSDFEKILNTMSLLL</sequence>
<dbReference type="RefSeq" id="WP_228085734.1">
    <property type="nucleotide sequence ID" value="NZ_JACVHL010000002.1"/>
</dbReference>
<gene>
    <name evidence="2" type="ORF">IB292_03325</name>
</gene>
<comment type="caution">
    <text evidence="2">The sequence shown here is derived from an EMBL/GenBank/DDBJ whole genome shotgun (WGS) entry which is preliminary data.</text>
</comment>
<dbReference type="EMBL" id="JACVHL010000002">
    <property type="protein sequence ID" value="MCC3804064.1"/>
    <property type="molecule type" value="Genomic_DNA"/>
</dbReference>
<organism evidence="2 3">
    <name type="scientific">Vibrio parahaemolyticus</name>
    <dbReference type="NCBI Taxonomy" id="670"/>
    <lineage>
        <taxon>Bacteria</taxon>
        <taxon>Pseudomonadati</taxon>
        <taxon>Pseudomonadota</taxon>
        <taxon>Gammaproteobacteria</taxon>
        <taxon>Vibrionales</taxon>
        <taxon>Vibrionaceae</taxon>
        <taxon>Vibrio</taxon>
    </lineage>
</organism>
<protein>
    <recommendedName>
        <fullName evidence="4">Lipoprotein</fullName>
    </recommendedName>
</protein>
<evidence type="ECO:0008006" key="4">
    <source>
        <dbReference type="Google" id="ProtNLM"/>
    </source>
</evidence>
<proteinExistence type="predicted"/>
<evidence type="ECO:0000313" key="3">
    <source>
        <dbReference type="Proteomes" id="UP000726777"/>
    </source>
</evidence>
<keyword evidence="1" id="KW-0175">Coiled coil</keyword>
<evidence type="ECO:0000313" key="2">
    <source>
        <dbReference type="EMBL" id="MCC3804064.1"/>
    </source>
</evidence>
<dbReference type="PROSITE" id="PS51257">
    <property type="entry name" value="PROKAR_LIPOPROTEIN"/>
    <property type="match status" value="1"/>
</dbReference>